<comment type="caution">
    <text evidence="4">The sequence shown here is derived from an EMBL/GenBank/DDBJ whole genome shotgun (WGS) entry which is preliminary data.</text>
</comment>
<dbReference type="InterPro" id="IPR017804">
    <property type="entry name" value="MeTrfase_EgtD-like"/>
</dbReference>
<dbReference type="PANTHER" id="PTHR43397:SF1">
    <property type="entry name" value="ERGOTHIONEINE BIOSYNTHESIS PROTEIN 1"/>
    <property type="match status" value="1"/>
</dbReference>
<dbReference type="GO" id="GO:0032259">
    <property type="term" value="P:methylation"/>
    <property type="evidence" value="ECO:0007669"/>
    <property type="project" value="UniProtKB-KW"/>
</dbReference>
<dbReference type="Pfam" id="PF10017">
    <property type="entry name" value="Methyltransf_33"/>
    <property type="match status" value="1"/>
</dbReference>
<gene>
    <name evidence="4" type="primary">egtD</name>
    <name evidence="4" type="ORF">DAH51_20165</name>
</gene>
<evidence type="ECO:0000313" key="4">
    <source>
        <dbReference type="EMBL" id="RSU54168.1"/>
    </source>
</evidence>
<evidence type="ECO:0000256" key="1">
    <source>
        <dbReference type="ARBA" id="ARBA00022603"/>
    </source>
</evidence>
<dbReference type="PANTHER" id="PTHR43397">
    <property type="entry name" value="ERGOTHIONEINE BIOSYNTHESIS PROTEIN 1"/>
    <property type="match status" value="1"/>
</dbReference>
<keyword evidence="2 4" id="KW-0808">Transferase</keyword>
<evidence type="ECO:0000313" key="5">
    <source>
        <dbReference type="Proteomes" id="UP000287401"/>
    </source>
</evidence>
<dbReference type="InterPro" id="IPR035094">
    <property type="entry name" value="EgtD"/>
</dbReference>
<protein>
    <submittedName>
        <fullName evidence="4">L-histidine N(Alpha)-methyltransferase</fullName>
        <ecNumber evidence="4">2.1.1.44</ecNumber>
    </submittedName>
</protein>
<dbReference type="Proteomes" id="UP000287401">
    <property type="component" value="Unassembled WGS sequence"/>
</dbReference>
<dbReference type="EMBL" id="QRAL01000029">
    <property type="protein sequence ID" value="RSU54168.1"/>
    <property type="molecule type" value="Genomic_DNA"/>
</dbReference>
<dbReference type="Gene3D" id="3.40.50.150">
    <property type="entry name" value="Vaccinia Virus protein VP39"/>
    <property type="match status" value="1"/>
</dbReference>
<dbReference type="PIRSF" id="PIRSF018005">
    <property type="entry name" value="UCP018005"/>
    <property type="match status" value="1"/>
</dbReference>
<reference evidence="4 5" key="1">
    <citation type="submission" date="2018-07" db="EMBL/GenBank/DDBJ databases">
        <title>Genomic and Epidemiologic Investigation of an Indolent Hospital Outbreak.</title>
        <authorList>
            <person name="Johnson R.C."/>
            <person name="Deming C."/>
            <person name="Conlan S."/>
            <person name="Zellmer C.J."/>
            <person name="Michelin A.V."/>
            <person name="Lee-Lin S."/>
            <person name="Thomas P.J."/>
            <person name="Park M."/>
            <person name="Weingarten R.A."/>
            <person name="Less J."/>
            <person name="Dekker J.P."/>
            <person name="Frank K.M."/>
            <person name="Musser K.A."/>
            <person name="Mcquiston J.R."/>
            <person name="Henderson D.K."/>
            <person name="Lau A.F."/>
            <person name="Palmore T.N."/>
            <person name="Segre J.A."/>
        </authorList>
    </citation>
    <scope>NUCLEOTIDE SEQUENCE [LARGE SCALE GENOMIC DNA]</scope>
    <source>
        <strain evidence="4 5">SK-NIH.Env6_1116</strain>
    </source>
</reference>
<name>A0A430BN88_SPHYA</name>
<sequence>MLLQNDDDLRTQNEIDLGFQEDVLAGLARRPRSISPRWFYDLRGSEIFEEITQLPEYYPTRTELGILAAAAPEIASIVGPGRSVVEFGSGSSTKTPIILSAVSPSSYVPIDISGEFLGASANAIRDKFPGLLVNAIAGDFTKPLDIPRASDGILRLGFFPGSTIGNFVPSEAADLLRAMAATLGSGAMLLIGIDRVKDRDVLIAAYDDSRGVTAAFNLNLLERINRELSGTIPVEDFRHLIRWNERESRIEMHLQARRDVRFEVAGRSFRIDDGETIHTENSIKYPIHDARHLLDTSGWDPIADWTDERQYFSLILAKSKQ</sequence>
<keyword evidence="1 4" id="KW-0489">Methyltransferase</keyword>
<dbReference type="InterPro" id="IPR051128">
    <property type="entry name" value="EgtD_Methyltrsf_superfamily"/>
</dbReference>
<dbReference type="SUPFAM" id="SSF53335">
    <property type="entry name" value="S-adenosyl-L-methionine-dependent methyltransferases"/>
    <property type="match status" value="1"/>
</dbReference>
<dbReference type="RefSeq" id="WP_125999523.1">
    <property type="nucleotide sequence ID" value="NZ_QRAL01000029.1"/>
</dbReference>
<dbReference type="NCBIfam" id="TIGR03438">
    <property type="entry name" value="egtD_ergothio"/>
    <property type="match status" value="1"/>
</dbReference>
<dbReference type="AlphaFoldDB" id="A0A430BN88"/>
<dbReference type="GO" id="GO:0052706">
    <property type="term" value="F:L-histidine N(alpha)-methyltransferase activity"/>
    <property type="evidence" value="ECO:0007669"/>
    <property type="project" value="UniProtKB-EC"/>
</dbReference>
<evidence type="ECO:0000259" key="3">
    <source>
        <dbReference type="Pfam" id="PF10017"/>
    </source>
</evidence>
<evidence type="ECO:0000256" key="2">
    <source>
        <dbReference type="ARBA" id="ARBA00022679"/>
    </source>
</evidence>
<dbReference type="EC" id="2.1.1.44" evidence="4"/>
<organism evidence="4 5">
    <name type="scientific">Sphingobium yanoikuyae</name>
    <name type="common">Sphingomonas yanoikuyae</name>
    <dbReference type="NCBI Taxonomy" id="13690"/>
    <lineage>
        <taxon>Bacteria</taxon>
        <taxon>Pseudomonadati</taxon>
        <taxon>Pseudomonadota</taxon>
        <taxon>Alphaproteobacteria</taxon>
        <taxon>Sphingomonadales</taxon>
        <taxon>Sphingomonadaceae</taxon>
        <taxon>Sphingobium</taxon>
    </lineage>
</organism>
<proteinExistence type="predicted"/>
<dbReference type="InterPro" id="IPR019257">
    <property type="entry name" value="MeTrfase_dom"/>
</dbReference>
<accession>A0A430BN88</accession>
<feature type="domain" description="Histidine-specific methyltransferase SAM-dependent" evidence="3">
    <location>
        <begin position="19"/>
        <end position="318"/>
    </location>
</feature>
<dbReference type="InterPro" id="IPR029063">
    <property type="entry name" value="SAM-dependent_MTases_sf"/>
</dbReference>